<dbReference type="Gene3D" id="3.40.50.1820">
    <property type="entry name" value="alpha/beta hydrolase"/>
    <property type="match status" value="1"/>
</dbReference>
<reference evidence="7" key="1">
    <citation type="submission" date="2018-04" db="EMBL/GenBank/DDBJ databases">
        <title>Two carboxylesterase cDNAs from Chinese mitten carb,Eriocheir sinensis:Clonig,tissue expression,and the effect post pesticide treatment.</title>
        <authorList>
            <person name="Zang Y."/>
        </authorList>
    </citation>
    <scope>NUCLEOTIDE SEQUENCE</scope>
</reference>
<evidence type="ECO:0000256" key="2">
    <source>
        <dbReference type="ARBA" id="ARBA00022487"/>
    </source>
</evidence>
<proteinExistence type="evidence at transcript level"/>
<evidence type="ECO:0000256" key="5">
    <source>
        <dbReference type="RuleBase" id="RU361235"/>
    </source>
</evidence>
<dbReference type="EMBL" id="MH201558">
    <property type="protein sequence ID" value="QCI55807.1"/>
    <property type="molecule type" value="mRNA"/>
</dbReference>
<dbReference type="PROSITE" id="PS00122">
    <property type="entry name" value="CARBOXYLESTERASE_B_1"/>
    <property type="match status" value="1"/>
</dbReference>
<feature type="signal peptide" evidence="5">
    <location>
        <begin position="1"/>
        <end position="19"/>
    </location>
</feature>
<dbReference type="SUPFAM" id="SSF53474">
    <property type="entry name" value="alpha/beta-Hydrolases"/>
    <property type="match status" value="1"/>
</dbReference>
<protein>
    <recommendedName>
        <fullName evidence="5">Carboxylic ester hydrolase</fullName>
        <ecNumber evidence="5">3.1.1.-</ecNumber>
    </recommendedName>
</protein>
<evidence type="ECO:0000256" key="4">
    <source>
        <dbReference type="ARBA" id="ARBA00023180"/>
    </source>
</evidence>
<feature type="chain" id="PRO_5019882627" description="Carboxylic ester hydrolase" evidence="5">
    <location>
        <begin position="20"/>
        <end position="544"/>
    </location>
</feature>
<keyword evidence="5" id="KW-0732">Signal</keyword>
<dbReference type="PROSITE" id="PS00941">
    <property type="entry name" value="CARBOXYLESTERASE_B_2"/>
    <property type="match status" value="1"/>
</dbReference>
<organism evidence="7">
    <name type="scientific">Eriocheir sinensis</name>
    <name type="common">Chinese mitten crab</name>
    <dbReference type="NCBI Taxonomy" id="95602"/>
    <lineage>
        <taxon>Eukaryota</taxon>
        <taxon>Metazoa</taxon>
        <taxon>Ecdysozoa</taxon>
        <taxon>Arthropoda</taxon>
        <taxon>Crustacea</taxon>
        <taxon>Multicrustacea</taxon>
        <taxon>Malacostraca</taxon>
        <taxon>Eumalacostraca</taxon>
        <taxon>Eucarida</taxon>
        <taxon>Decapoda</taxon>
        <taxon>Pleocyemata</taxon>
        <taxon>Brachyura</taxon>
        <taxon>Eubrachyura</taxon>
        <taxon>Grapsoidea</taxon>
        <taxon>Varunidae</taxon>
        <taxon>Eriocheir</taxon>
    </lineage>
</organism>
<dbReference type="InterPro" id="IPR029058">
    <property type="entry name" value="AB_hydrolase_fold"/>
</dbReference>
<keyword evidence="4" id="KW-0325">Glycoprotein</keyword>
<evidence type="ECO:0000313" key="7">
    <source>
        <dbReference type="EMBL" id="QCI55807.1"/>
    </source>
</evidence>
<dbReference type="InterPro" id="IPR019819">
    <property type="entry name" value="Carboxylesterase_B_CS"/>
</dbReference>
<dbReference type="Pfam" id="PF00135">
    <property type="entry name" value="COesterase"/>
    <property type="match status" value="1"/>
</dbReference>
<dbReference type="AlphaFoldDB" id="A0A4D7AJC3"/>
<dbReference type="InterPro" id="IPR050309">
    <property type="entry name" value="Type-B_Carboxylest/Lipase"/>
</dbReference>
<evidence type="ECO:0000259" key="6">
    <source>
        <dbReference type="Pfam" id="PF00135"/>
    </source>
</evidence>
<name>A0A4D7AJC3_ERISI</name>
<evidence type="ECO:0000256" key="3">
    <source>
        <dbReference type="ARBA" id="ARBA00022801"/>
    </source>
</evidence>
<evidence type="ECO:0000256" key="1">
    <source>
        <dbReference type="ARBA" id="ARBA00005964"/>
    </source>
</evidence>
<keyword evidence="2" id="KW-0719">Serine esterase</keyword>
<feature type="domain" description="Carboxylesterase type B" evidence="6">
    <location>
        <begin position="25"/>
        <end position="531"/>
    </location>
</feature>
<dbReference type="InterPro" id="IPR002018">
    <property type="entry name" value="CarbesteraseB"/>
</dbReference>
<keyword evidence="3 5" id="KW-0378">Hydrolase</keyword>
<dbReference type="EC" id="3.1.1.-" evidence="5"/>
<comment type="similarity">
    <text evidence="1 5">Belongs to the type-B carboxylesterase/lipase family.</text>
</comment>
<accession>A0A4D7AJC3</accession>
<dbReference type="InterPro" id="IPR019826">
    <property type="entry name" value="Carboxylesterase_B_AS"/>
</dbReference>
<dbReference type="OrthoDB" id="19653at2759"/>
<dbReference type="PANTHER" id="PTHR11559">
    <property type="entry name" value="CARBOXYLESTERASE"/>
    <property type="match status" value="1"/>
</dbReference>
<dbReference type="GO" id="GO:0052689">
    <property type="term" value="F:carboxylic ester hydrolase activity"/>
    <property type="evidence" value="ECO:0007669"/>
    <property type="project" value="UniProtKB-KW"/>
</dbReference>
<sequence length="544" mass="60549">MRITAGVAVVAAVVAAALGVAEEDRPLVTVSGGLVRGLNTTEHNITYLEFLSIPFATPPTGSLRFKDPLPAEPWEGELDASTLPPVCDQLTVVGEEDCLYLNVYTPEDALTIDYPMPVMVYIHGGAYFSGGSKLFQGYQEFVARGVVVVVIQYRLGLFGFLSTEDAEAPGNQGLKDQTLALQWVQDNIAAFGGDPTRVTLFGESAGAASVNLQMMVPSAAGLFSGAIMESGAALDQWALGRQFLEKAQEVAERFNCPTLPTDDLVTCLQGIQAHLLDSYYKSTYDWKLQPFYMGPRVDGEYLPDEPATLLQEGRYHHVPTIMGINRDEMAMETVDLFARPAYIDDLLANFSVCGPASLHLHPDEDPINTTLTVYNHYLGGLDLTEENVDNMTRMYSEGLFIVPHDWTAQVMSSRNVVYTYELHHRGEYSLVNGYLLTGLDLPQALKYVSHTDEIQYYMYPRYGTRLTGISRDFGHYFTSMWTNFAKYGNPTPDDSLGFTWEMTEPTMLSHLKILPEPFMETDQRAEARAFWESLPLRINSLLDH</sequence>